<proteinExistence type="predicted"/>
<dbReference type="InterPro" id="IPR001471">
    <property type="entry name" value="AP2/ERF_dom"/>
</dbReference>
<evidence type="ECO:0000256" key="2">
    <source>
        <dbReference type="ARBA" id="ARBA00022737"/>
    </source>
</evidence>
<evidence type="ECO:0000259" key="10">
    <source>
        <dbReference type="PROSITE" id="PS51032"/>
    </source>
</evidence>
<evidence type="ECO:0000256" key="8">
    <source>
        <dbReference type="PROSITE-ProRule" id="PRU00023"/>
    </source>
</evidence>
<dbReference type="Gene3D" id="3.30.730.10">
    <property type="entry name" value="AP2/ERF domain"/>
    <property type="match status" value="1"/>
</dbReference>
<dbReference type="GO" id="GO:0003677">
    <property type="term" value="F:DNA binding"/>
    <property type="evidence" value="ECO:0007669"/>
    <property type="project" value="UniProtKB-KW"/>
</dbReference>
<keyword evidence="12" id="KW-1185">Reference proteome</keyword>
<dbReference type="InterPro" id="IPR036770">
    <property type="entry name" value="Ankyrin_rpt-contain_sf"/>
</dbReference>
<feature type="region of interest" description="Disordered" evidence="9">
    <location>
        <begin position="177"/>
        <end position="209"/>
    </location>
</feature>
<accession>A0AAE0CFL7</accession>
<evidence type="ECO:0000256" key="4">
    <source>
        <dbReference type="ARBA" id="ARBA00023043"/>
    </source>
</evidence>
<protein>
    <recommendedName>
        <fullName evidence="10">AP2/ERF domain-containing protein</fullName>
    </recommendedName>
</protein>
<dbReference type="GO" id="GO:0005634">
    <property type="term" value="C:nucleus"/>
    <property type="evidence" value="ECO:0007669"/>
    <property type="project" value="UniProtKB-SubCell"/>
</dbReference>
<gene>
    <name evidence="11" type="ORF">CYMTET_36622</name>
</gene>
<dbReference type="Gene3D" id="1.25.40.20">
    <property type="entry name" value="Ankyrin repeat-containing domain"/>
    <property type="match status" value="2"/>
</dbReference>
<dbReference type="PRINTS" id="PR01415">
    <property type="entry name" value="ANKYRIN"/>
</dbReference>
<evidence type="ECO:0000256" key="1">
    <source>
        <dbReference type="ARBA" id="ARBA00004123"/>
    </source>
</evidence>
<evidence type="ECO:0000256" key="9">
    <source>
        <dbReference type="SAM" id="MobiDB-lite"/>
    </source>
</evidence>
<dbReference type="InterPro" id="IPR002110">
    <property type="entry name" value="Ankyrin_rpt"/>
</dbReference>
<dbReference type="Pfam" id="PF13637">
    <property type="entry name" value="Ank_4"/>
    <property type="match status" value="1"/>
</dbReference>
<sequence length="1062" mass="111075">MRPAGVQGCDPDGAVPRGRGALASAPQSFAPGGIPGRPVRSLGGVNRFMVGEGGRIRGGKAGASEQATLPESSMPNAGRRQQWCHTYLEYIVGAGVDLSHADKNGRTPAHLAARLGRVEVLRMLPGAWFAAAEFGLVEVMRELLEKGAELDAEDGEGRTGLSVALAFGQEAAPPGAARAPVAGCAPRSAPSETGTPLISRPRKRKHAAGGSRLDAVCAAARRVELADTLSKSMETLSILVRRPLGIPEACRVLGRAALGGAVPPRSAARHALRTNGISFLDEAGEATYPIPLGSLRLPASRCVCETPAPEAECGTLCATCGRLIASHAPPLSECALCSKPLGENEVGATAGPCGEPLPPAPPFVPLPPSHFRGVHLMRGGRYYRAQLGKRFLGRFHGPQGAIEAARAYDTEARRLNTETGAAWLTNFVAEGSLVEGEATASRARERAELEDKGRRIDSPHTWSRFFGVAWVPTIGKFSATTFIPRRQVGLFVTEEDAAVAYDEAMLAIPGVERGVSPLNFAPGTRDRCPPPAGRTGKSILSSRYTGVDRSAASGGWRAYLGSKTTSRTFSKTLGRPTTFRCEADAAREVDRMAVAEHGPGISLLNFPTRDKSRPWWECDPACFRLLVPPGVPAPRLDVRVQFDPETRTVIRARADIPPAPQNGLMPPNGPEQEAPSSSRAPGARCAGCGKGAHARPEPNQGCGGLMVGHLFPSEVRDVWLCPWCLRRHAAAALARPAAGGTRVSTAPAAPNPLWPSMSPSPPSLETGARPAPAQTAVGGAGGKAALCPEVAPSVGLGRGAPGAPAALGGAPSLAEAAVAGASTLWCRALLPGEAAEIDALDALGGLPGDVLPQLGEDPLLKRVALCRLLDITHPSLREGGIELQGYVDDDLVNAYVGLLDSTAVTLGSRTVFLPPAFGMMCAASARDVGVLTPTFASDPDGRNAPGARRVTRGTARRLLTAHTVMIPVVVDLHFFLVLLNARGIWLLDTLPGDAGCGLRRRHLADFIAGTACRAVADRVGDTEAALAAIPCLRRSTWTCRGDLGAPPPRPWRAPCGCARRPG</sequence>
<keyword evidence="5" id="KW-0238">DNA-binding</keyword>
<feature type="region of interest" description="Disordered" evidence="9">
    <location>
        <begin position="56"/>
        <end position="77"/>
    </location>
</feature>
<keyword evidence="3" id="KW-0805">Transcription regulation</keyword>
<dbReference type="AlphaFoldDB" id="A0AAE0CFL7"/>
<keyword evidence="6" id="KW-0804">Transcription</keyword>
<dbReference type="Proteomes" id="UP001190700">
    <property type="component" value="Unassembled WGS sequence"/>
</dbReference>
<feature type="region of interest" description="Disordered" evidence="9">
    <location>
        <begin position="735"/>
        <end position="778"/>
    </location>
</feature>
<dbReference type="PROSITE" id="PS50088">
    <property type="entry name" value="ANK_REPEAT"/>
    <property type="match status" value="1"/>
</dbReference>
<feature type="repeat" description="ANK" evidence="8">
    <location>
        <begin position="104"/>
        <end position="155"/>
    </location>
</feature>
<dbReference type="InterPro" id="IPR016177">
    <property type="entry name" value="DNA-bd_dom_sf"/>
</dbReference>
<feature type="region of interest" description="Disordered" evidence="9">
    <location>
        <begin position="1"/>
        <end position="37"/>
    </location>
</feature>
<evidence type="ECO:0000256" key="5">
    <source>
        <dbReference type="ARBA" id="ARBA00023125"/>
    </source>
</evidence>
<keyword evidence="4 8" id="KW-0040">ANK repeat</keyword>
<keyword evidence="2" id="KW-0677">Repeat</keyword>
<evidence type="ECO:0000256" key="6">
    <source>
        <dbReference type="ARBA" id="ARBA00023163"/>
    </source>
</evidence>
<dbReference type="PROSITE" id="PS50297">
    <property type="entry name" value="ANK_REP_REGION"/>
    <property type="match status" value="1"/>
</dbReference>
<feature type="compositionally biased region" description="Pro residues" evidence="9">
    <location>
        <begin position="749"/>
        <end position="762"/>
    </location>
</feature>
<evidence type="ECO:0000256" key="7">
    <source>
        <dbReference type="ARBA" id="ARBA00023242"/>
    </source>
</evidence>
<comment type="subcellular location">
    <subcellularLocation>
        <location evidence="1">Nucleus</location>
    </subcellularLocation>
</comment>
<organism evidence="11 12">
    <name type="scientific">Cymbomonas tetramitiformis</name>
    <dbReference type="NCBI Taxonomy" id="36881"/>
    <lineage>
        <taxon>Eukaryota</taxon>
        <taxon>Viridiplantae</taxon>
        <taxon>Chlorophyta</taxon>
        <taxon>Pyramimonadophyceae</taxon>
        <taxon>Pyramimonadales</taxon>
        <taxon>Pyramimonadaceae</taxon>
        <taxon>Cymbomonas</taxon>
    </lineage>
</organism>
<dbReference type="PANTHER" id="PTHR24166:SF48">
    <property type="entry name" value="PROTEIN VAPYRIN"/>
    <property type="match status" value="1"/>
</dbReference>
<reference evidence="11 12" key="1">
    <citation type="journal article" date="2015" name="Genome Biol. Evol.">
        <title>Comparative Genomics of a Bacterivorous Green Alga Reveals Evolutionary Causalities and Consequences of Phago-Mixotrophic Mode of Nutrition.</title>
        <authorList>
            <person name="Burns J.A."/>
            <person name="Paasch A."/>
            <person name="Narechania A."/>
            <person name="Kim E."/>
        </authorList>
    </citation>
    <scope>NUCLEOTIDE SEQUENCE [LARGE SCALE GENOMIC DNA]</scope>
    <source>
        <strain evidence="11 12">PLY_AMNH</strain>
    </source>
</reference>
<feature type="region of interest" description="Disordered" evidence="9">
    <location>
        <begin position="654"/>
        <end position="696"/>
    </location>
</feature>
<dbReference type="InterPro" id="IPR036955">
    <property type="entry name" value="AP2/ERF_dom_sf"/>
</dbReference>
<name>A0AAE0CFL7_9CHLO</name>
<dbReference type="GO" id="GO:0003700">
    <property type="term" value="F:DNA-binding transcription factor activity"/>
    <property type="evidence" value="ECO:0007669"/>
    <property type="project" value="InterPro"/>
</dbReference>
<dbReference type="PANTHER" id="PTHR24166">
    <property type="entry name" value="ROLLING PEBBLES, ISOFORM B"/>
    <property type="match status" value="1"/>
</dbReference>
<dbReference type="InterPro" id="IPR050889">
    <property type="entry name" value="Dendritic_Spine_Reg/Scaffold"/>
</dbReference>
<dbReference type="EMBL" id="LGRX02024064">
    <property type="protein sequence ID" value="KAK3254156.1"/>
    <property type="molecule type" value="Genomic_DNA"/>
</dbReference>
<comment type="caution">
    <text evidence="11">The sequence shown here is derived from an EMBL/GenBank/DDBJ whole genome shotgun (WGS) entry which is preliminary data.</text>
</comment>
<dbReference type="PROSITE" id="PS51032">
    <property type="entry name" value="AP2_ERF"/>
    <property type="match status" value="1"/>
</dbReference>
<dbReference type="SUPFAM" id="SSF54171">
    <property type="entry name" value="DNA-binding domain"/>
    <property type="match status" value="1"/>
</dbReference>
<evidence type="ECO:0000313" key="11">
    <source>
        <dbReference type="EMBL" id="KAK3254156.1"/>
    </source>
</evidence>
<feature type="domain" description="AP2/ERF" evidence="10">
    <location>
        <begin position="464"/>
        <end position="521"/>
    </location>
</feature>
<feature type="compositionally biased region" description="Polar residues" evidence="9">
    <location>
        <begin position="65"/>
        <end position="75"/>
    </location>
</feature>
<evidence type="ECO:0000256" key="3">
    <source>
        <dbReference type="ARBA" id="ARBA00023015"/>
    </source>
</evidence>
<keyword evidence="7" id="KW-0539">Nucleus</keyword>
<evidence type="ECO:0000313" key="12">
    <source>
        <dbReference type="Proteomes" id="UP001190700"/>
    </source>
</evidence>
<dbReference type="SUPFAM" id="SSF48403">
    <property type="entry name" value="Ankyrin repeat"/>
    <property type="match status" value="1"/>
</dbReference>
<feature type="compositionally biased region" description="Low complexity" evidence="9">
    <location>
        <begin position="177"/>
        <end position="187"/>
    </location>
</feature>